<dbReference type="STRING" id="694573.A0A194USA1"/>
<dbReference type="PANTHER" id="PTHR31956">
    <property type="entry name" value="NON-SPECIFIC PHOSPHOLIPASE C4-RELATED"/>
    <property type="match status" value="1"/>
</dbReference>
<dbReference type="Pfam" id="PF04185">
    <property type="entry name" value="Phosphoesterase"/>
    <property type="match status" value="1"/>
</dbReference>
<organism evidence="2 3">
    <name type="scientific">Cytospora mali</name>
    <name type="common">Apple Valsa canker fungus</name>
    <name type="synonym">Valsa mali</name>
    <dbReference type="NCBI Taxonomy" id="578113"/>
    <lineage>
        <taxon>Eukaryota</taxon>
        <taxon>Fungi</taxon>
        <taxon>Dikarya</taxon>
        <taxon>Ascomycota</taxon>
        <taxon>Pezizomycotina</taxon>
        <taxon>Sordariomycetes</taxon>
        <taxon>Sordariomycetidae</taxon>
        <taxon>Diaporthales</taxon>
        <taxon>Cytosporaceae</taxon>
        <taxon>Cytospora</taxon>
    </lineage>
</organism>
<keyword evidence="3" id="KW-1185">Reference proteome</keyword>
<dbReference type="GO" id="GO:0016788">
    <property type="term" value="F:hydrolase activity, acting on ester bonds"/>
    <property type="evidence" value="ECO:0007669"/>
    <property type="project" value="InterPro"/>
</dbReference>
<evidence type="ECO:0000256" key="1">
    <source>
        <dbReference type="ARBA" id="ARBA00022801"/>
    </source>
</evidence>
<evidence type="ECO:0000313" key="2">
    <source>
        <dbReference type="EMBL" id="KUI54528.1"/>
    </source>
</evidence>
<dbReference type="GO" id="GO:0009395">
    <property type="term" value="P:phospholipid catabolic process"/>
    <property type="evidence" value="ECO:0007669"/>
    <property type="project" value="TreeGrafter"/>
</dbReference>
<name>A0A194USA1_CYTMA</name>
<accession>A0A194USA1</accession>
<dbReference type="InterPro" id="IPR017850">
    <property type="entry name" value="Alkaline_phosphatase_core_sf"/>
</dbReference>
<dbReference type="OrthoDB" id="5135119at2759"/>
<evidence type="ECO:0000313" key="3">
    <source>
        <dbReference type="Proteomes" id="UP000078576"/>
    </source>
</evidence>
<keyword evidence="1" id="KW-0378">Hydrolase</keyword>
<dbReference type="Gene3D" id="3.40.720.10">
    <property type="entry name" value="Alkaline Phosphatase, subunit A"/>
    <property type="match status" value="1"/>
</dbReference>
<protein>
    <submittedName>
        <fullName evidence="2">Phosphate-repressible acid phosphatase</fullName>
    </submittedName>
</protein>
<dbReference type="InterPro" id="IPR007312">
    <property type="entry name" value="Phosphoesterase"/>
</dbReference>
<dbReference type="EMBL" id="KN714674">
    <property type="protein sequence ID" value="KUI54528.1"/>
    <property type="molecule type" value="Genomic_DNA"/>
</dbReference>
<dbReference type="AlphaFoldDB" id="A0A194USA1"/>
<sequence>MGSSVSTTLASSMYTATAASDVAAAAATALTLHPTSNVKGQSFDRYVQIFFENQDYQIAEGDPNFSYLATLGIKLDNYWAITHPSQPNYVSALGADRNGVYLDSAAHIDADVESMIDLLEAGGVSWSIYGEDMPYSGFESDWVNQETGANMYVRKHNPMMSYDSATNDVNRLAKAKNLTVFYEELASNTLPQWIWITPNMTSIGHDTSVTVAGEWARNFFEPLLSNENFNIDRTLIVLTWDECENYLLENRVLAILLGSAVSDDLVGTTDSTKFSHYSLSKTAEENWSLGSLGKNDVDANSLALALA</sequence>
<reference evidence="3" key="1">
    <citation type="submission" date="2014-12" db="EMBL/GenBank/DDBJ databases">
        <title>Genome Sequence of Valsa Canker Pathogens Uncovers a Specific Adaption of Colonization on Woody Bark.</title>
        <authorList>
            <person name="Yin Z."/>
            <person name="Liu H."/>
            <person name="Gao X."/>
            <person name="Li Z."/>
            <person name="Song N."/>
            <person name="Ke X."/>
            <person name="Dai Q."/>
            <person name="Wu Y."/>
            <person name="Sun Y."/>
            <person name="Xu J.-R."/>
            <person name="Kang Z.K."/>
            <person name="Wang L."/>
            <person name="Huang L."/>
        </authorList>
    </citation>
    <scope>NUCLEOTIDE SEQUENCE [LARGE SCALE GENOMIC DNA]</scope>
    <source>
        <strain evidence="3">SXYL134</strain>
    </source>
</reference>
<dbReference type="Proteomes" id="UP000078576">
    <property type="component" value="Unassembled WGS sequence"/>
</dbReference>
<proteinExistence type="predicted"/>
<dbReference type="PANTHER" id="PTHR31956:SF8">
    <property type="entry name" value="ACID PHOSPHATASE PHOA (AFU_ORTHOLOGUE AFUA_1G03570)"/>
    <property type="match status" value="1"/>
</dbReference>
<gene>
    <name evidence="2" type="ORF">VP1G_01941</name>
</gene>